<dbReference type="PANTHER" id="PTHR30349">
    <property type="entry name" value="PHAGE INTEGRASE-RELATED"/>
    <property type="match status" value="1"/>
</dbReference>
<dbReference type="InterPro" id="IPR011010">
    <property type="entry name" value="DNA_brk_join_enz"/>
</dbReference>
<evidence type="ECO:0000256" key="2">
    <source>
        <dbReference type="ARBA" id="ARBA00023172"/>
    </source>
</evidence>
<name>A0A645A6P8_9ZZZZ</name>
<dbReference type="CDD" id="cd00397">
    <property type="entry name" value="DNA_BRE_C"/>
    <property type="match status" value="1"/>
</dbReference>
<dbReference type="AlphaFoldDB" id="A0A645A6P8"/>
<reference evidence="4" key="1">
    <citation type="submission" date="2019-08" db="EMBL/GenBank/DDBJ databases">
        <authorList>
            <person name="Kucharzyk K."/>
            <person name="Murdoch R.W."/>
            <person name="Higgins S."/>
            <person name="Loffler F."/>
        </authorList>
    </citation>
    <scope>NUCLEOTIDE SEQUENCE</scope>
</reference>
<dbReference type="Pfam" id="PF00589">
    <property type="entry name" value="Phage_integrase"/>
    <property type="match status" value="1"/>
</dbReference>
<dbReference type="InterPro" id="IPR050090">
    <property type="entry name" value="Tyrosine_recombinase_XerCD"/>
</dbReference>
<evidence type="ECO:0000259" key="3">
    <source>
        <dbReference type="PROSITE" id="PS51898"/>
    </source>
</evidence>
<dbReference type="SUPFAM" id="SSF56349">
    <property type="entry name" value="DNA breaking-rejoining enzymes"/>
    <property type="match status" value="1"/>
</dbReference>
<dbReference type="GO" id="GO:0015074">
    <property type="term" value="P:DNA integration"/>
    <property type="evidence" value="ECO:0007669"/>
    <property type="project" value="InterPro"/>
</dbReference>
<organism evidence="4">
    <name type="scientific">bioreactor metagenome</name>
    <dbReference type="NCBI Taxonomy" id="1076179"/>
    <lineage>
        <taxon>unclassified sequences</taxon>
        <taxon>metagenomes</taxon>
        <taxon>ecological metagenomes</taxon>
    </lineage>
</organism>
<comment type="caution">
    <text evidence="4">The sequence shown here is derived from an EMBL/GenBank/DDBJ whole genome shotgun (WGS) entry which is preliminary data.</text>
</comment>
<dbReference type="PROSITE" id="PS51898">
    <property type="entry name" value="TYR_RECOMBINASE"/>
    <property type="match status" value="1"/>
</dbReference>
<keyword evidence="1" id="KW-0238">DNA-binding</keyword>
<evidence type="ECO:0000313" key="4">
    <source>
        <dbReference type="EMBL" id="MPM48388.1"/>
    </source>
</evidence>
<evidence type="ECO:0000256" key="1">
    <source>
        <dbReference type="ARBA" id="ARBA00023125"/>
    </source>
</evidence>
<dbReference type="Gene3D" id="1.10.443.10">
    <property type="entry name" value="Intergrase catalytic core"/>
    <property type="match status" value="1"/>
</dbReference>
<feature type="domain" description="Tyr recombinase" evidence="3">
    <location>
        <begin position="1"/>
        <end position="134"/>
    </location>
</feature>
<dbReference type="EMBL" id="VSSQ01012077">
    <property type="protein sequence ID" value="MPM48388.1"/>
    <property type="molecule type" value="Genomic_DNA"/>
</dbReference>
<dbReference type="PANTHER" id="PTHR30349:SF41">
    <property type="entry name" value="INTEGRASE_RECOMBINASE PROTEIN MJ0367-RELATED"/>
    <property type="match status" value="1"/>
</dbReference>
<dbReference type="GO" id="GO:0003677">
    <property type="term" value="F:DNA binding"/>
    <property type="evidence" value="ECO:0007669"/>
    <property type="project" value="UniProtKB-KW"/>
</dbReference>
<keyword evidence="2" id="KW-0233">DNA recombination</keyword>
<proteinExistence type="predicted"/>
<gene>
    <name evidence="4" type="primary">xerD_60</name>
    <name evidence="4" type="ORF">SDC9_95113</name>
</gene>
<sequence>MNIRIEDVDLTGGMVLFRHMKTRTQQMVPLSKTIIGVLEEYLTYRDGQPSEPLFISEYGNALKVDTLDSCIREYNLSCGVEKTSLHLFRHTYAKLFITAGGDPFRLQKLLGHSDLTMTKRYVALYAEDLKENYDKLNPLEQLSTGRNGNRVKLNVAHR</sequence>
<dbReference type="InterPro" id="IPR013762">
    <property type="entry name" value="Integrase-like_cat_sf"/>
</dbReference>
<accession>A0A645A6P8</accession>
<dbReference type="InterPro" id="IPR002104">
    <property type="entry name" value="Integrase_catalytic"/>
</dbReference>
<protein>
    <submittedName>
        <fullName evidence="4">Tyrosine recombinase XerD</fullName>
    </submittedName>
</protein>
<dbReference type="GO" id="GO:0006310">
    <property type="term" value="P:DNA recombination"/>
    <property type="evidence" value="ECO:0007669"/>
    <property type="project" value="UniProtKB-KW"/>
</dbReference>